<dbReference type="GO" id="GO:0005737">
    <property type="term" value="C:cytoplasm"/>
    <property type="evidence" value="ECO:0007669"/>
    <property type="project" value="UniProtKB-SubCell"/>
</dbReference>
<evidence type="ECO:0000313" key="7">
    <source>
        <dbReference type="Proteomes" id="UP000789595"/>
    </source>
</evidence>
<sequence length="224" mass="25223">MGVRGEIDKSGWHLIKPSRKESKYYQMNLSFMEMESLVDVEKAVFLCHPPAGANAPQEPGPRKLKHSSIRLNNNSIVELCGEGANVVDEQGVDLGPPPSLEMALSHVVADLSMIRWIDLSFNNIRVFGDCFKCMPSLQVLNLQANRISDLKQVKRLGELPKLKKLSLFGNPIEEKKHYRSYVITVCPLVGQLDFSVVTNQERDTAAGWAFTFRRKLNPEEKGEK</sequence>
<dbReference type="Proteomes" id="UP000789595">
    <property type="component" value="Unassembled WGS sequence"/>
</dbReference>
<evidence type="ECO:0000256" key="5">
    <source>
        <dbReference type="ARBA" id="ARBA00022737"/>
    </source>
</evidence>
<evidence type="ECO:0000256" key="2">
    <source>
        <dbReference type="ARBA" id="ARBA00014223"/>
    </source>
</evidence>
<dbReference type="PANTHER" id="PTHR46545:SF1">
    <property type="entry name" value="LEUCINE-RICH REPEAT-CONTAINING PROTEIN 51"/>
    <property type="match status" value="1"/>
</dbReference>
<proteinExistence type="predicted"/>
<protein>
    <recommendedName>
        <fullName evidence="2">Leucine-rich repeat-containing protein 51</fullName>
    </recommendedName>
</protein>
<evidence type="ECO:0000256" key="1">
    <source>
        <dbReference type="ARBA" id="ARBA00004496"/>
    </source>
</evidence>
<dbReference type="SUPFAM" id="SSF52058">
    <property type="entry name" value="L domain-like"/>
    <property type="match status" value="1"/>
</dbReference>
<comment type="subcellular location">
    <subcellularLocation>
        <location evidence="1">Cytoplasm</location>
    </subcellularLocation>
</comment>
<keyword evidence="3" id="KW-0963">Cytoplasm</keyword>
<dbReference type="PROSITE" id="PS51450">
    <property type="entry name" value="LRR"/>
    <property type="match status" value="1"/>
</dbReference>
<dbReference type="AlphaFoldDB" id="A0A8J2SRZ9"/>
<gene>
    <name evidence="6" type="ORF">PECAL_5P03630</name>
</gene>
<evidence type="ECO:0000256" key="3">
    <source>
        <dbReference type="ARBA" id="ARBA00022490"/>
    </source>
</evidence>
<reference evidence="6" key="1">
    <citation type="submission" date="2021-11" db="EMBL/GenBank/DDBJ databases">
        <authorList>
            <consortium name="Genoscope - CEA"/>
            <person name="William W."/>
        </authorList>
    </citation>
    <scope>NUCLEOTIDE SEQUENCE</scope>
</reference>
<comment type="caution">
    <text evidence="6">The sequence shown here is derived from an EMBL/GenBank/DDBJ whole genome shotgun (WGS) entry which is preliminary data.</text>
</comment>
<keyword evidence="5" id="KW-0677">Repeat</keyword>
<dbReference type="OrthoDB" id="676979at2759"/>
<dbReference type="PANTHER" id="PTHR46545">
    <property type="entry name" value="LEUCINE-RICH REPEAT-CONTAINING PROTEIN 51"/>
    <property type="match status" value="1"/>
</dbReference>
<evidence type="ECO:0000256" key="4">
    <source>
        <dbReference type="ARBA" id="ARBA00022614"/>
    </source>
</evidence>
<dbReference type="InterPro" id="IPR001611">
    <property type="entry name" value="Leu-rich_rpt"/>
</dbReference>
<name>A0A8J2SRZ9_9STRA</name>
<dbReference type="EMBL" id="CAKKNE010000005">
    <property type="protein sequence ID" value="CAH0375815.1"/>
    <property type="molecule type" value="Genomic_DNA"/>
</dbReference>
<evidence type="ECO:0000313" key="6">
    <source>
        <dbReference type="EMBL" id="CAH0375815.1"/>
    </source>
</evidence>
<dbReference type="Gene3D" id="3.80.10.10">
    <property type="entry name" value="Ribonuclease Inhibitor"/>
    <property type="match status" value="1"/>
</dbReference>
<organism evidence="6 7">
    <name type="scientific">Pelagomonas calceolata</name>
    <dbReference type="NCBI Taxonomy" id="35677"/>
    <lineage>
        <taxon>Eukaryota</taxon>
        <taxon>Sar</taxon>
        <taxon>Stramenopiles</taxon>
        <taxon>Ochrophyta</taxon>
        <taxon>Pelagophyceae</taxon>
        <taxon>Pelagomonadales</taxon>
        <taxon>Pelagomonadaceae</taxon>
        <taxon>Pelagomonas</taxon>
    </lineage>
</organism>
<keyword evidence="4" id="KW-0433">Leucine-rich repeat</keyword>
<dbReference type="InterPro" id="IPR032675">
    <property type="entry name" value="LRR_dom_sf"/>
</dbReference>
<dbReference type="Pfam" id="PF14580">
    <property type="entry name" value="LRR_9"/>
    <property type="match status" value="1"/>
</dbReference>
<accession>A0A8J2SRZ9</accession>
<keyword evidence="7" id="KW-1185">Reference proteome</keyword>